<evidence type="ECO:0000313" key="2">
    <source>
        <dbReference type="Proteomes" id="UP000507245"/>
    </source>
</evidence>
<dbReference type="Proteomes" id="UP000507245">
    <property type="component" value="Unassembled WGS sequence"/>
</dbReference>
<dbReference type="GO" id="GO:0016567">
    <property type="term" value="P:protein ubiquitination"/>
    <property type="evidence" value="ECO:0007669"/>
    <property type="project" value="UniProtKB-UniPathway"/>
</dbReference>
<dbReference type="OrthoDB" id="8062037at2759"/>
<dbReference type="AlphaFoldDB" id="A0A6J5W7U6"/>
<dbReference type="UniPathway" id="UPA00143"/>
<reference evidence="2" key="1">
    <citation type="journal article" date="2020" name="Genome Biol.">
        <title>Gamete binning: chromosome-level and haplotype-resolved genome assembly enabled by high-throughput single-cell sequencing of gamete genomes.</title>
        <authorList>
            <person name="Campoy J.A."/>
            <person name="Sun H."/>
            <person name="Goel M."/>
            <person name="Jiao W.-B."/>
            <person name="Folz-Donahue K."/>
            <person name="Wang N."/>
            <person name="Rubio M."/>
            <person name="Liu C."/>
            <person name="Kukat C."/>
            <person name="Ruiz D."/>
            <person name="Huettel B."/>
            <person name="Schneeberger K."/>
        </authorList>
    </citation>
    <scope>NUCLEOTIDE SEQUENCE [LARGE SCALE GENOMIC DNA]</scope>
    <source>
        <strain evidence="2">cv. Rojo Pasion</strain>
    </source>
</reference>
<organism evidence="1 2">
    <name type="scientific">Prunus armeniaca</name>
    <name type="common">Apricot</name>
    <name type="synonym">Armeniaca vulgaris</name>
    <dbReference type="NCBI Taxonomy" id="36596"/>
    <lineage>
        <taxon>Eukaryota</taxon>
        <taxon>Viridiplantae</taxon>
        <taxon>Streptophyta</taxon>
        <taxon>Embryophyta</taxon>
        <taxon>Tracheophyta</taxon>
        <taxon>Spermatophyta</taxon>
        <taxon>Magnoliopsida</taxon>
        <taxon>eudicotyledons</taxon>
        <taxon>Gunneridae</taxon>
        <taxon>Pentapetalae</taxon>
        <taxon>rosids</taxon>
        <taxon>fabids</taxon>
        <taxon>Rosales</taxon>
        <taxon>Rosaceae</taxon>
        <taxon>Amygdaloideae</taxon>
        <taxon>Amygdaleae</taxon>
        <taxon>Prunus</taxon>
    </lineage>
</organism>
<sequence length="166" mass="19000">MQRVPISTCFLARLRSRVGVSARQEHACYWEDYRINGGDFVLKRSHSFGFEQSSASSERMMVTELATTSSWQYHKGSFWSKRQSPFGSLIKARIFSFKSTYKGGVNTKSPFFRQKFFFPLTESSARFSNGSAGGSSQWSKSMTSPMFMRYSGSGFSERERECVFLK</sequence>
<name>A0A6J5W7U6_PRUAR</name>
<accession>A0A6J5W7U6</accession>
<gene>
    <name evidence="1" type="ORF">ORAREDHAP_LOCUS4504</name>
</gene>
<keyword evidence="2" id="KW-1185">Reference proteome</keyword>
<proteinExistence type="predicted"/>
<protein>
    <submittedName>
        <fullName evidence="1">Uncharacterized protein</fullName>
    </submittedName>
</protein>
<evidence type="ECO:0000313" key="1">
    <source>
        <dbReference type="EMBL" id="CAB4294308.1"/>
    </source>
</evidence>
<dbReference type="EMBL" id="CAEKKB010000001">
    <property type="protein sequence ID" value="CAB4294308.1"/>
    <property type="molecule type" value="Genomic_DNA"/>
</dbReference>